<dbReference type="SUPFAM" id="SSF46785">
    <property type="entry name" value="Winged helix' DNA-binding domain"/>
    <property type="match status" value="1"/>
</dbReference>
<keyword evidence="3" id="KW-1185">Reference proteome</keyword>
<proteinExistence type="predicted"/>
<evidence type="ECO:0000313" key="2">
    <source>
        <dbReference type="EMBL" id="KAA8888806.1"/>
    </source>
</evidence>
<dbReference type="InterPro" id="IPR039422">
    <property type="entry name" value="MarR/SlyA-like"/>
</dbReference>
<dbReference type="GO" id="GO:0006950">
    <property type="term" value="P:response to stress"/>
    <property type="evidence" value="ECO:0007669"/>
    <property type="project" value="TreeGrafter"/>
</dbReference>
<comment type="caution">
    <text evidence="2">The sequence shown here is derived from an EMBL/GenBank/DDBJ whole genome shotgun (WGS) entry which is preliminary data.</text>
</comment>
<dbReference type="GO" id="GO:0003700">
    <property type="term" value="F:DNA-binding transcription factor activity"/>
    <property type="evidence" value="ECO:0007669"/>
    <property type="project" value="InterPro"/>
</dbReference>
<feature type="domain" description="HTH marR-type" evidence="1">
    <location>
        <begin position="1"/>
        <end position="134"/>
    </location>
</feature>
<reference evidence="2 3" key="1">
    <citation type="submission" date="2019-09" db="EMBL/GenBank/DDBJ databases">
        <authorList>
            <person name="Wang X."/>
        </authorList>
    </citation>
    <scope>NUCLEOTIDE SEQUENCE [LARGE SCALE GENOMIC DNA]</scope>
    <source>
        <strain evidence="2 3">CICC 11023</strain>
    </source>
</reference>
<organism evidence="2 3">
    <name type="scientific">Nocardia colli</name>
    <dbReference type="NCBI Taxonomy" id="2545717"/>
    <lineage>
        <taxon>Bacteria</taxon>
        <taxon>Bacillati</taxon>
        <taxon>Actinomycetota</taxon>
        <taxon>Actinomycetes</taxon>
        <taxon>Mycobacteriales</taxon>
        <taxon>Nocardiaceae</taxon>
        <taxon>Nocardia</taxon>
    </lineage>
</organism>
<dbReference type="PANTHER" id="PTHR33164:SF103">
    <property type="entry name" value="REGULATORY PROTEIN MARR"/>
    <property type="match status" value="1"/>
</dbReference>
<accession>A0A5N0EIK4</accession>
<dbReference type="SMART" id="SM00347">
    <property type="entry name" value="HTH_MARR"/>
    <property type="match status" value="1"/>
</dbReference>
<name>A0A5N0EIK4_9NOCA</name>
<gene>
    <name evidence="2" type="ORF">F3087_07270</name>
</gene>
<dbReference type="Gene3D" id="1.10.10.10">
    <property type="entry name" value="Winged helix-like DNA-binding domain superfamily/Winged helix DNA-binding domain"/>
    <property type="match status" value="1"/>
</dbReference>
<dbReference type="Pfam" id="PF12802">
    <property type="entry name" value="MarR_2"/>
    <property type="match status" value="1"/>
</dbReference>
<dbReference type="PROSITE" id="PS50995">
    <property type="entry name" value="HTH_MARR_2"/>
    <property type="match status" value="1"/>
</dbReference>
<dbReference type="InterPro" id="IPR036388">
    <property type="entry name" value="WH-like_DNA-bd_sf"/>
</dbReference>
<sequence>MTSIGEVALSIKRVQHRHHRALTAELADLGVSLVQWDTLRHLDRHPNASLHDLAQLTFQTDQSFGTLAARMVERGLIERIPGPGRAVRHRLTAKGEEIRAEGARRVHGVQHRSFAGLSPGQIDTLGDLLDVILSTPLEHEPDATI</sequence>
<dbReference type="InterPro" id="IPR036390">
    <property type="entry name" value="WH_DNA-bd_sf"/>
</dbReference>
<dbReference type="RefSeq" id="WP_150401081.1">
    <property type="nucleotide sequence ID" value="NZ_VXLC01000003.1"/>
</dbReference>
<dbReference type="Proteomes" id="UP000323876">
    <property type="component" value="Unassembled WGS sequence"/>
</dbReference>
<dbReference type="InterPro" id="IPR000835">
    <property type="entry name" value="HTH_MarR-typ"/>
</dbReference>
<evidence type="ECO:0000313" key="3">
    <source>
        <dbReference type="Proteomes" id="UP000323876"/>
    </source>
</evidence>
<dbReference type="EMBL" id="VXLC01000003">
    <property type="protein sequence ID" value="KAA8888806.1"/>
    <property type="molecule type" value="Genomic_DNA"/>
</dbReference>
<evidence type="ECO:0000259" key="1">
    <source>
        <dbReference type="PROSITE" id="PS50995"/>
    </source>
</evidence>
<protein>
    <submittedName>
        <fullName evidence="2">MarR family transcriptional regulator</fullName>
    </submittedName>
</protein>
<dbReference type="AlphaFoldDB" id="A0A5N0EIK4"/>
<dbReference type="OrthoDB" id="8781857at2"/>
<dbReference type="PANTHER" id="PTHR33164">
    <property type="entry name" value="TRANSCRIPTIONAL REGULATOR, MARR FAMILY"/>
    <property type="match status" value="1"/>
</dbReference>